<dbReference type="AlphaFoldDB" id="A0A9D4ARF5"/>
<protein>
    <submittedName>
        <fullName evidence="2">Uncharacterized protein</fullName>
    </submittedName>
</protein>
<name>A0A9D4ARF5_9SAUR</name>
<reference evidence="2" key="1">
    <citation type="submission" date="2021-09" db="EMBL/GenBank/DDBJ databases">
        <title>The genome of Mauremys mutica provides insights into the evolution of semi-aquatic lifestyle.</title>
        <authorList>
            <person name="Gong S."/>
            <person name="Gao Y."/>
        </authorList>
    </citation>
    <scope>NUCLEOTIDE SEQUENCE</scope>
    <source>
        <strain evidence="2">MM-2020</strain>
        <tissue evidence="2">Muscle</tissue>
    </source>
</reference>
<dbReference type="EMBL" id="JAHDVG010000482">
    <property type="protein sequence ID" value="KAH1173367.1"/>
    <property type="molecule type" value="Genomic_DNA"/>
</dbReference>
<evidence type="ECO:0000256" key="1">
    <source>
        <dbReference type="SAM" id="MobiDB-lite"/>
    </source>
</evidence>
<keyword evidence="3" id="KW-1185">Reference proteome</keyword>
<gene>
    <name evidence="2" type="ORF">KIL84_017206</name>
</gene>
<organism evidence="2 3">
    <name type="scientific">Mauremys mutica</name>
    <name type="common">yellowpond turtle</name>
    <dbReference type="NCBI Taxonomy" id="74926"/>
    <lineage>
        <taxon>Eukaryota</taxon>
        <taxon>Metazoa</taxon>
        <taxon>Chordata</taxon>
        <taxon>Craniata</taxon>
        <taxon>Vertebrata</taxon>
        <taxon>Euteleostomi</taxon>
        <taxon>Archelosauria</taxon>
        <taxon>Testudinata</taxon>
        <taxon>Testudines</taxon>
        <taxon>Cryptodira</taxon>
        <taxon>Durocryptodira</taxon>
        <taxon>Testudinoidea</taxon>
        <taxon>Geoemydidae</taxon>
        <taxon>Geoemydinae</taxon>
        <taxon>Mauremys</taxon>
    </lineage>
</organism>
<proteinExistence type="predicted"/>
<feature type="region of interest" description="Disordered" evidence="1">
    <location>
        <begin position="76"/>
        <end position="100"/>
    </location>
</feature>
<accession>A0A9D4ARF5</accession>
<sequence>MVGSQAEGRIELAATYTDKPSIPCHNKDSLGLANFLAFTTRASPEHDPCYQSFCWPETFRVSGTILGQRGVSLSRHQKESVGVSKTRHMEHEAGSGPAGEEGEKMLGNMGRLQPCQAESSWGVLLALPYPLHWMDLLQITGELRHSEPEKSYRSPGGKSKRLLVTLSETSWPRHQAAAPRYWFRAVVPHVGLSIKGRGQKSASAHLPYTSPVFPPSPNVAVYLPNIHVSPCLLHTSVPPYKTLFHTSPAL</sequence>
<dbReference type="Proteomes" id="UP000827986">
    <property type="component" value="Unassembled WGS sequence"/>
</dbReference>
<comment type="caution">
    <text evidence="2">The sequence shown here is derived from an EMBL/GenBank/DDBJ whole genome shotgun (WGS) entry which is preliminary data.</text>
</comment>
<evidence type="ECO:0000313" key="2">
    <source>
        <dbReference type="EMBL" id="KAH1173367.1"/>
    </source>
</evidence>
<evidence type="ECO:0000313" key="3">
    <source>
        <dbReference type="Proteomes" id="UP000827986"/>
    </source>
</evidence>